<dbReference type="Gene3D" id="2.40.50.100">
    <property type="match status" value="1"/>
</dbReference>
<dbReference type="KEGG" id="rga:RGR602_PC01987"/>
<dbReference type="Proteomes" id="UP000031368">
    <property type="component" value="Plasmid pRgalR602c"/>
</dbReference>
<dbReference type="PROSITE" id="PS50968">
    <property type="entry name" value="BIOTINYL_LIPOYL"/>
    <property type="match status" value="1"/>
</dbReference>
<dbReference type="InterPro" id="IPR011053">
    <property type="entry name" value="Single_hybrid_motif"/>
</dbReference>
<reference evidence="12 13" key="1">
    <citation type="submission" date="2013-11" db="EMBL/GenBank/DDBJ databases">
        <title>Complete genome sequence of Rhizobium gallicum bv. gallicum R602.</title>
        <authorList>
            <person name="Bustos P."/>
            <person name="Santamaria R.I."/>
            <person name="Lozano L."/>
            <person name="Acosta J.L."/>
            <person name="Ormeno-Orrillo E."/>
            <person name="Rogel M.A."/>
            <person name="Romero D."/>
            <person name="Cevallos M.A."/>
            <person name="Martinez-Romero E."/>
            <person name="Gonzalez V."/>
        </authorList>
    </citation>
    <scope>NUCLEOTIDE SEQUENCE [LARGE SCALE GENOMIC DNA]</scope>
    <source>
        <strain evidence="12 13">R602</strain>
        <plasmid evidence="12 13">pRgalR602c</plasmid>
    </source>
</reference>
<dbReference type="RefSeq" id="WP_040116096.1">
    <property type="nucleotide sequence ID" value="NZ_CP006880.1"/>
</dbReference>
<evidence type="ECO:0000313" key="12">
    <source>
        <dbReference type="EMBL" id="AJD46010.1"/>
    </source>
</evidence>
<proteinExistence type="predicted"/>
<dbReference type="InterPro" id="IPR050709">
    <property type="entry name" value="Biotin_Carboxyl_Carrier/Decarb"/>
</dbReference>
<dbReference type="EMBL" id="CP006880">
    <property type="protein sequence ID" value="AJD46010.1"/>
    <property type="molecule type" value="Genomic_DNA"/>
</dbReference>
<evidence type="ECO:0000256" key="2">
    <source>
        <dbReference type="ARBA" id="ARBA00005194"/>
    </source>
</evidence>
<dbReference type="GO" id="GO:0006633">
    <property type="term" value="P:fatty acid biosynthetic process"/>
    <property type="evidence" value="ECO:0007669"/>
    <property type="project" value="UniProtKB-UniPathway"/>
</dbReference>
<evidence type="ECO:0000256" key="5">
    <source>
        <dbReference type="ARBA" id="ARBA00022832"/>
    </source>
</evidence>
<dbReference type="PRINTS" id="PR01071">
    <property type="entry name" value="ACOABIOTINCC"/>
</dbReference>
<dbReference type="GO" id="GO:0009317">
    <property type="term" value="C:acetyl-CoA carboxylase complex"/>
    <property type="evidence" value="ECO:0007669"/>
    <property type="project" value="InterPro"/>
</dbReference>
<keyword evidence="4 9" id="KW-0444">Lipid biosynthesis</keyword>
<keyword evidence="6 9" id="KW-0443">Lipid metabolism</keyword>
<accession>A0A0B4XH13</accession>
<protein>
    <recommendedName>
        <fullName evidence="3 9">Biotin carboxyl carrier protein of acetyl-CoA carboxylase</fullName>
    </recommendedName>
</protein>
<comment type="pathway">
    <text evidence="2 9">Lipid metabolism; fatty acid biosynthesis.</text>
</comment>
<geneLocation type="plasmid" evidence="12 13">
    <name>pRgalR602c</name>
</geneLocation>
<dbReference type="UniPathway" id="UPA00094"/>
<evidence type="ECO:0000256" key="4">
    <source>
        <dbReference type="ARBA" id="ARBA00022516"/>
    </source>
</evidence>
<dbReference type="InterPro" id="IPR001882">
    <property type="entry name" value="Biotin_BS"/>
</dbReference>
<keyword evidence="7 9" id="KW-0275">Fatty acid biosynthesis</keyword>
<dbReference type="PROSITE" id="PS00188">
    <property type="entry name" value="BIOTIN"/>
    <property type="match status" value="1"/>
</dbReference>
<evidence type="ECO:0000256" key="3">
    <source>
        <dbReference type="ARBA" id="ARBA00017562"/>
    </source>
</evidence>
<dbReference type="InterPro" id="IPR000089">
    <property type="entry name" value="Biotin_lipoyl"/>
</dbReference>
<evidence type="ECO:0000256" key="1">
    <source>
        <dbReference type="ARBA" id="ARBA00003761"/>
    </source>
</evidence>
<dbReference type="PANTHER" id="PTHR45266:SF3">
    <property type="entry name" value="OXALOACETATE DECARBOXYLASE ALPHA CHAIN"/>
    <property type="match status" value="1"/>
</dbReference>
<dbReference type="PANTHER" id="PTHR45266">
    <property type="entry name" value="OXALOACETATE DECARBOXYLASE ALPHA CHAIN"/>
    <property type="match status" value="1"/>
</dbReference>
<dbReference type="HOGENOM" id="CLU_016733_3_2_5"/>
<evidence type="ECO:0000259" key="11">
    <source>
        <dbReference type="PROSITE" id="PS50968"/>
    </source>
</evidence>
<keyword evidence="8 9" id="KW-0092">Biotin</keyword>
<evidence type="ECO:0000256" key="6">
    <source>
        <dbReference type="ARBA" id="ARBA00023098"/>
    </source>
</evidence>
<keyword evidence="13" id="KW-1185">Reference proteome</keyword>
<feature type="compositionally biased region" description="Low complexity" evidence="10">
    <location>
        <begin position="41"/>
        <end position="55"/>
    </location>
</feature>
<comment type="function">
    <text evidence="1 9">This protein is a component of the acetyl coenzyme A carboxylase complex; first, biotin carboxylase catalyzes the carboxylation of the carrier protein and then the transcarboxylase transfers the carboxyl group to form malonyl-CoA.</text>
</comment>
<dbReference type="AlphaFoldDB" id="A0A0B4XH13"/>
<name>A0A0B4XH13_9HYPH</name>
<dbReference type="GO" id="GO:0003989">
    <property type="term" value="F:acetyl-CoA carboxylase activity"/>
    <property type="evidence" value="ECO:0007669"/>
    <property type="project" value="InterPro"/>
</dbReference>
<organism evidence="12 13">
    <name type="scientific">Rhizobium gallicum bv. gallicum R602sp</name>
    <dbReference type="NCBI Taxonomy" id="1041138"/>
    <lineage>
        <taxon>Bacteria</taxon>
        <taxon>Pseudomonadati</taxon>
        <taxon>Pseudomonadota</taxon>
        <taxon>Alphaproteobacteria</taxon>
        <taxon>Hyphomicrobiales</taxon>
        <taxon>Rhizobiaceae</taxon>
        <taxon>Rhizobium/Agrobacterium group</taxon>
        <taxon>Rhizobium</taxon>
    </lineage>
</organism>
<dbReference type="Pfam" id="PF00364">
    <property type="entry name" value="Biotin_lipoyl"/>
    <property type="match status" value="1"/>
</dbReference>
<evidence type="ECO:0000313" key="13">
    <source>
        <dbReference type="Proteomes" id="UP000031368"/>
    </source>
</evidence>
<dbReference type="CDD" id="cd06850">
    <property type="entry name" value="biotinyl_domain"/>
    <property type="match status" value="1"/>
</dbReference>
<sequence length="147" mass="15159">MDLSKIKTLIAFVGRSNISELTVTEKGVTVRIFTTPGQAASQGAAQAPKAASAGSIESARDASSATAETSAFPVKAPVFGVLHRAPAPGQEPFVKVGDVVEEGQTLFIIEAMKVFNKIAAPHAGRIARLTEVDGGEVETGDVLAEIA</sequence>
<gene>
    <name evidence="12" type="primary">accB-2</name>
    <name evidence="12" type="ORF">RGR602_PC01987</name>
</gene>
<evidence type="ECO:0000256" key="7">
    <source>
        <dbReference type="ARBA" id="ARBA00023160"/>
    </source>
</evidence>
<keyword evidence="5 9" id="KW-0276">Fatty acid metabolism</keyword>
<keyword evidence="12" id="KW-0614">Plasmid</keyword>
<evidence type="ECO:0000256" key="9">
    <source>
        <dbReference type="RuleBase" id="RU364072"/>
    </source>
</evidence>
<dbReference type="InterPro" id="IPR001249">
    <property type="entry name" value="AcCoA_biotinCC"/>
</dbReference>
<dbReference type="SUPFAM" id="SSF51230">
    <property type="entry name" value="Single hybrid motif"/>
    <property type="match status" value="1"/>
</dbReference>
<evidence type="ECO:0000256" key="10">
    <source>
        <dbReference type="SAM" id="MobiDB-lite"/>
    </source>
</evidence>
<evidence type="ECO:0000256" key="8">
    <source>
        <dbReference type="ARBA" id="ARBA00023267"/>
    </source>
</evidence>
<feature type="region of interest" description="Disordered" evidence="10">
    <location>
        <begin position="41"/>
        <end position="64"/>
    </location>
</feature>
<feature type="domain" description="Lipoyl-binding" evidence="11">
    <location>
        <begin position="71"/>
        <end position="147"/>
    </location>
</feature>